<dbReference type="SMART" id="SM00635">
    <property type="entry name" value="BID_2"/>
    <property type="match status" value="3"/>
</dbReference>
<organism evidence="2 3">
    <name type="scientific">Flammeovirga agarivorans</name>
    <dbReference type="NCBI Taxonomy" id="2726742"/>
    <lineage>
        <taxon>Bacteria</taxon>
        <taxon>Pseudomonadati</taxon>
        <taxon>Bacteroidota</taxon>
        <taxon>Cytophagia</taxon>
        <taxon>Cytophagales</taxon>
        <taxon>Flammeovirgaceae</taxon>
        <taxon>Flammeovirga</taxon>
    </lineage>
</organism>
<name>A0A7X8SN78_9BACT</name>
<sequence>MKKLNLLSVLLMFLVFGCNEQQVEQDIKIDEGISVSPWEIPTAFEINETLQFIAYNISDYEEATGIVWSVVSPDGAVEVEEETGIVTGTKEGWGKVIATSSITNLSDTTYVVVGHENPSVDFLEPVIQELEVVVGRSIQVEAMTLPYNVSDLGLIWYEADEPEMINVESHGLVKAKVVGVTNVLAHTIRTEDREVLTTSIRLNVMPEIAVDTILFAEDVITQTETEEFGIAFNYLPENANDTTFHYYVSDTSILEINEETGLILAKKPGSALAFVSNDRILSKAVKVTVNEKVFAQGVELNYLLAGPIQFTGQSVQIEANFTPEETFDQTGVWTSSNELVASVDQGGVVTAVSDGTTIIKFVSNDGGFTDEVEVTVDATYYYFAAGETNNEVSVRPRKDLSIEEIVGTNHANEEVDLIQLTRVAGDGWPLYDISTQNSAIVNSDYGLEYSLWAKAIKADEKLSHYNISLILKSSSSGVRVKKVVEVKEPIFNEWTEYKFNFDDTEAINEDIDQMELIFWDGHFGDTTLNAQYIIEGLTGPRLR</sequence>
<feature type="domain" description="BIG2" evidence="1">
    <location>
        <begin position="29"/>
        <end position="110"/>
    </location>
</feature>
<feature type="domain" description="BIG2" evidence="1">
    <location>
        <begin position="304"/>
        <end position="373"/>
    </location>
</feature>
<dbReference type="RefSeq" id="WP_168884028.1">
    <property type="nucleotide sequence ID" value="NZ_JABAIL010000006.1"/>
</dbReference>
<feature type="domain" description="BIG2" evidence="1">
    <location>
        <begin position="209"/>
        <end position="299"/>
    </location>
</feature>
<dbReference type="InterPro" id="IPR008964">
    <property type="entry name" value="Invasin/intimin_cell_adhesion"/>
</dbReference>
<dbReference type="Pfam" id="PF02368">
    <property type="entry name" value="Big_2"/>
    <property type="match status" value="1"/>
</dbReference>
<protein>
    <recommendedName>
        <fullName evidence="1">BIG2 domain-containing protein</fullName>
    </recommendedName>
</protein>
<dbReference type="Proteomes" id="UP000585050">
    <property type="component" value="Unassembled WGS sequence"/>
</dbReference>
<dbReference type="EMBL" id="JABAIL010000006">
    <property type="protein sequence ID" value="NLR93314.1"/>
    <property type="molecule type" value="Genomic_DNA"/>
</dbReference>
<dbReference type="AlphaFoldDB" id="A0A7X8SN78"/>
<dbReference type="SUPFAM" id="SSF49373">
    <property type="entry name" value="Invasin/intimin cell-adhesion fragments"/>
    <property type="match status" value="1"/>
</dbReference>
<comment type="caution">
    <text evidence="2">The sequence shown here is derived from an EMBL/GenBank/DDBJ whole genome shotgun (WGS) entry which is preliminary data.</text>
</comment>
<gene>
    <name evidence="2" type="ORF">HGP29_19115</name>
</gene>
<dbReference type="InterPro" id="IPR003343">
    <property type="entry name" value="Big_2"/>
</dbReference>
<accession>A0A7X8SN78</accession>
<dbReference type="PROSITE" id="PS51257">
    <property type="entry name" value="PROKAR_LIPOPROTEIN"/>
    <property type="match status" value="1"/>
</dbReference>
<dbReference type="Gene3D" id="2.60.40.1080">
    <property type="match status" value="2"/>
</dbReference>
<evidence type="ECO:0000313" key="2">
    <source>
        <dbReference type="EMBL" id="NLR93314.1"/>
    </source>
</evidence>
<keyword evidence="3" id="KW-1185">Reference proteome</keyword>
<proteinExistence type="predicted"/>
<reference evidence="2 3" key="1">
    <citation type="submission" date="2020-04" db="EMBL/GenBank/DDBJ databases">
        <title>Flammeovirga sp. SR4, a novel species isolated from seawater.</title>
        <authorList>
            <person name="Wang X."/>
        </authorList>
    </citation>
    <scope>NUCLEOTIDE SEQUENCE [LARGE SCALE GENOMIC DNA]</scope>
    <source>
        <strain evidence="2 3">SR4</strain>
    </source>
</reference>
<evidence type="ECO:0000313" key="3">
    <source>
        <dbReference type="Proteomes" id="UP000585050"/>
    </source>
</evidence>
<evidence type="ECO:0000259" key="1">
    <source>
        <dbReference type="SMART" id="SM00635"/>
    </source>
</evidence>